<dbReference type="GO" id="GO:0016020">
    <property type="term" value="C:membrane"/>
    <property type="evidence" value="ECO:0007669"/>
    <property type="project" value="UniProtKB-SubCell"/>
</dbReference>
<organism evidence="9 10">
    <name type="scientific">Ferrimonas sediminum</name>
    <dbReference type="NCBI Taxonomy" id="718193"/>
    <lineage>
        <taxon>Bacteria</taxon>
        <taxon>Pseudomonadati</taxon>
        <taxon>Pseudomonadota</taxon>
        <taxon>Gammaproteobacteria</taxon>
        <taxon>Alteromonadales</taxon>
        <taxon>Ferrimonadaceae</taxon>
        <taxon>Ferrimonas</taxon>
    </lineage>
</organism>
<evidence type="ECO:0000256" key="4">
    <source>
        <dbReference type="PROSITE-ProRule" id="PRU00284"/>
    </source>
</evidence>
<evidence type="ECO:0000259" key="7">
    <source>
        <dbReference type="PROSITE" id="PS50111"/>
    </source>
</evidence>
<name>A0A1G8P0Z0_9GAMM</name>
<evidence type="ECO:0000256" key="6">
    <source>
        <dbReference type="SAM" id="Phobius"/>
    </source>
</evidence>
<dbReference type="OrthoDB" id="6757190at2"/>
<evidence type="ECO:0000313" key="9">
    <source>
        <dbReference type="EMBL" id="SDI86109.1"/>
    </source>
</evidence>
<dbReference type="GO" id="GO:0004888">
    <property type="term" value="F:transmembrane signaling receptor activity"/>
    <property type="evidence" value="ECO:0007669"/>
    <property type="project" value="InterPro"/>
</dbReference>
<dbReference type="SUPFAM" id="SSF58104">
    <property type="entry name" value="Methyl-accepting chemotaxis protein (MCP) signaling domain"/>
    <property type="match status" value="1"/>
</dbReference>
<dbReference type="GO" id="GO:0006935">
    <property type="term" value="P:chemotaxis"/>
    <property type="evidence" value="ECO:0007669"/>
    <property type="project" value="InterPro"/>
</dbReference>
<dbReference type="Gene3D" id="1.10.287.950">
    <property type="entry name" value="Methyl-accepting chemotaxis protein"/>
    <property type="match status" value="1"/>
</dbReference>
<dbReference type="Pfam" id="PF00015">
    <property type="entry name" value="MCPsignal"/>
    <property type="match status" value="1"/>
</dbReference>
<proteinExistence type="inferred from homology"/>
<dbReference type="PANTHER" id="PTHR32089:SF65">
    <property type="entry name" value="CHEMOTAXIS SIGNAL TRANSDUCTION SYSTEM METHYL ACCEPTING SENSORY TRANSDUCER"/>
    <property type="match status" value="1"/>
</dbReference>
<comment type="similarity">
    <text evidence="3">Belongs to the methyl-accepting chemotaxis (MCP) protein family.</text>
</comment>
<evidence type="ECO:0000313" key="10">
    <source>
        <dbReference type="Proteomes" id="UP000199527"/>
    </source>
</evidence>
<dbReference type="Proteomes" id="UP000199527">
    <property type="component" value="Unassembled WGS sequence"/>
</dbReference>
<keyword evidence="6" id="KW-1133">Transmembrane helix</keyword>
<keyword evidence="6" id="KW-0472">Membrane</keyword>
<dbReference type="EMBL" id="FNEM01000003">
    <property type="protein sequence ID" value="SDI86109.1"/>
    <property type="molecule type" value="Genomic_DNA"/>
</dbReference>
<dbReference type="InterPro" id="IPR003660">
    <property type="entry name" value="HAMP_dom"/>
</dbReference>
<keyword evidence="6" id="KW-0812">Transmembrane</keyword>
<dbReference type="Pfam" id="PF00672">
    <property type="entry name" value="HAMP"/>
    <property type="match status" value="1"/>
</dbReference>
<feature type="compositionally biased region" description="Polar residues" evidence="5">
    <location>
        <begin position="242"/>
        <end position="255"/>
    </location>
</feature>
<dbReference type="InterPro" id="IPR004090">
    <property type="entry name" value="Chemotax_Me-accpt_rcpt"/>
</dbReference>
<dbReference type="PROSITE" id="PS50885">
    <property type="entry name" value="HAMP"/>
    <property type="match status" value="1"/>
</dbReference>
<gene>
    <name evidence="9" type="ORF">SAMN04488540_103298</name>
</gene>
<evidence type="ECO:0000256" key="1">
    <source>
        <dbReference type="ARBA" id="ARBA00004370"/>
    </source>
</evidence>
<evidence type="ECO:0000256" key="5">
    <source>
        <dbReference type="SAM" id="MobiDB-lite"/>
    </source>
</evidence>
<feature type="domain" description="Methyl-accepting transducer" evidence="7">
    <location>
        <begin position="189"/>
        <end position="425"/>
    </location>
</feature>
<sequence>MKEVAFRWVDKWLIHLSLREKFYLIFLLPLVAFLFFSSVLVQQADHRADQAQAQQQQLVQRLLARGEVNRAEAVDLLQGSGLLLEPDTSAAGYRVVASPQPGLLSQLAAWQVAVLALLVTVAAMVAYYVMSFIGGAMFSTYRALQNLADGDLQQRLNYIPVRDEFSLLAVTIDRVTEREQQLVLEMRNASSLLSGIGEELTGMSQQSEVLAADQQSQIDGLAGASVQMEASIREVAAHAEDSSAQTQNAAEASNEGQRKVGDTRGAIGTLAKEIEQARQAVAELDASSIEIGKVLTTINAISEQTNLLALNAAIEAARAGEQGRGFAVVADEVRTLASRTQQATVEIQGMVEGLQGHSLGLKRMTDSTVENAHQSQTLMSGVHDEIERVSALNLSISNRSAEIAAAATQQGSVAADIASSLERVRSQSHDVVGMIRDSAGNVERISQQAQVIEQLVKDLRA</sequence>
<evidence type="ECO:0000256" key="2">
    <source>
        <dbReference type="ARBA" id="ARBA00023224"/>
    </source>
</evidence>
<evidence type="ECO:0000256" key="3">
    <source>
        <dbReference type="ARBA" id="ARBA00029447"/>
    </source>
</evidence>
<dbReference type="GO" id="GO:0007165">
    <property type="term" value="P:signal transduction"/>
    <property type="evidence" value="ECO:0007669"/>
    <property type="project" value="UniProtKB-KW"/>
</dbReference>
<comment type="subcellular location">
    <subcellularLocation>
        <location evidence="1">Membrane</location>
    </subcellularLocation>
</comment>
<feature type="domain" description="HAMP" evidence="8">
    <location>
        <begin position="142"/>
        <end position="184"/>
    </location>
</feature>
<dbReference type="FunFam" id="1.10.287.950:FF:000001">
    <property type="entry name" value="Methyl-accepting chemotaxis sensory transducer"/>
    <property type="match status" value="1"/>
</dbReference>
<accession>A0A1G8P0Z0</accession>
<dbReference type="PANTHER" id="PTHR32089">
    <property type="entry name" value="METHYL-ACCEPTING CHEMOTAXIS PROTEIN MCPB"/>
    <property type="match status" value="1"/>
</dbReference>
<dbReference type="PRINTS" id="PR00260">
    <property type="entry name" value="CHEMTRNSDUCR"/>
</dbReference>
<dbReference type="InterPro" id="IPR004089">
    <property type="entry name" value="MCPsignal_dom"/>
</dbReference>
<dbReference type="RefSeq" id="WP_090363391.1">
    <property type="nucleotide sequence ID" value="NZ_FNEM01000003.1"/>
</dbReference>
<dbReference type="SMART" id="SM00283">
    <property type="entry name" value="MA"/>
    <property type="match status" value="1"/>
</dbReference>
<keyword evidence="2 4" id="KW-0807">Transducer</keyword>
<reference evidence="10" key="1">
    <citation type="submission" date="2016-10" db="EMBL/GenBank/DDBJ databases">
        <authorList>
            <person name="Varghese N."/>
            <person name="Submissions S."/>
        </authorList>
    </citation>
    <scope>NUCLEOTIDE SEQUENCE [LARGE SCALE GENOMIC DNA]</scope>
    <source>
        <strain evidence="10">DSM 23317</strain>
    </source>
</reference>
<feature type="transmembrane region" description="Helical" evidence="6">
    <location>
        <begin position="21"/>
        <end position="41"/>
    </location>
</feature>
<feature type="transmembrane region" description="Helical" evidence="6">
    <location>
        <begin position="108"/>
        <end position="129"/>
    </location>
</feature>
<dbReference type="AlphaFoldDB" id="A0A1G8P0Z0"/>
<keyword evidence="10" id="KW-1185">Reference proteome</keyword>
<dbReference type="PROSITE" id="PS50111">
    <property type="entry name" value="CHEMOTAXIS_TRANSDUC_2"/>
    <property type="match status" value="1"/>
</dbReference>
<evidence type="ECO:0000259" key="8">
    <source>
        <dbReference type="PROSITE" id="PS50885"/>
    </source>
</evidence>
<feature type="region of interest" description="Disordered" evidence="5">
    <location>
        <begin position="236"/>
        <end position="261"/>
    </location>
</feature>
<dbReference type="CDD" id="cd11386">
    <property type="entry name" value="MCP_signal"/>
    <property type="match status" value="1"/>
</dbReference>
<protein>
    <submittedName>
        <fullName evidence="9">Methyl-accepting chemotaxis protein</fullName>
    </submittedName>
</protein>